<feature type="domain" description="FAD-binding FR-type" evidence="15">
    <location>
        <begin position="257"/>
        <end position="375"/>
    </location>
</feature>
<gene>
    <name evidence="16" type="ORF">GLOTRDRAFT_44599</name>
</gene>
<keyword evidence="17" id="KW-1185">Reference proteome</keyword>
<dbReference type="Gene3D" id="2.40.30.10">
    <property type="entry name" value="Translation factors"/>
    <property type="match status" value="1"/>
</dbReference>
<keyword evidence="8 14" id="KW-1133">Transmembrane helix</keyword>
<evidence type="ECO:0000256" key="10">
    <source>
        <dbReference type="ARBA" id="ARBA00023065"/>
    </source>
</evidence>
<dbReference type="PROSITE" id="PS51384">
    <property type="entry name" value="FAD_FR"/>
    <property type="match status" value="1"/>
</dbReference>
<dbReference type="SUPFAM" id="SSF63380">
    <property type="entry name" value="Riboflavin synthase domain-like"/>
    <property type="match status" value="1"/>
</dbReference>
<evidence type="ECO:0000256" key="7">
    <source>
        <dbReference type="ARBA" id="ARBA00022982"/>
    </source>
</evidence>
<dbReference type="GeneID" id="19306288"/>
<keyword evidence="4" id="KW-0813">Transport</keyword>
<dbReference type="OrthoDB" id="4494341at2759"/>
<dbReference type="GO" id="GO:0052851">
    <property type="term" value="F:ferric-chelate reductase (NADPH) activity"/>
    <property type="evidence" value="ECO:0007669"/>
    <property type="project" value="UniProtKB-EC"/>
</dbReference>
<name>S7Q3L5_GLOTA</name>
<keyword evidence="5" id="KW-1003">Cell membrane</keyword>
<keyword evidence="7" id="KW-0249">Electron transport</keyword>
<accession>S7Q3L5</accession>
<dbReference type="Pfam" id="PF01794">
    <property type="entry name" value="Ferric_reduct"/>
    <property type="match status" value="1"/>
</dbReference>
<dbReference type="eggNOG" id="KOG0039">
    <property type="taxonomic scope" value="Eukaryota"/>
</dbReference>
<comment type="subcellular location">
    <subcellularLocation>
        <location evidence="1">Cell membrane</location>
        <topology evidence="1">Multi-pass membrane protein</topology>
    </subcellularLocation>
</comment>
<dbReference type="GO" id="GO:0006826">
    <property type="term" value="P:iron ion transport"/>
    <property type="evidence" value="ECO:0007669"/>
    <property type="project" value="TreeGrafter"/>
</dbReference>
<keyword evidence="6 14" id="KW-0812">Transmembrane</keyword>
<dbReference type="GO" id="GO:0006879">
    <property type="term" value="P:intracellular iron ion homeostasis"/>
    <property type="evidence" value="ECO:0007669"/>
    <property type="project" value="TreeGrafter"/>
</dbReference>
<dbReference type="CDD" id="cd06186">
    <property type="entry name" value="NOX_Duox_like_FAD_NADP"/>
    <property type="match status" value="1"/>
</dbReference>
<organism evidence="16 17">
    <name type="scientific">Gloeophyllum trabeum (strain ATCC 11539 / FP-39264 / Madison 617)</name>
    <name type="common">Brown rot fungus</name>
    <dbReference type="NCBI Taxonomy" id="670483"/>
    <lineage>
        <taxon>Eukaryota</taxon>
        <taxon>Fungi</taxon>
        <taxon>Dikarya</taxon>
        <taxon>Basidiomycota</taxon>
        <taxon>Agaricomycotina</taxon>
        <taxon>Agaricomycetes</taxon>
        <taxon>Gloeophyllales</taxon>
        <taxon>Gloeophyllaceae</taxon>
        <taxon>Gloeophyllum</taxon>
    </lineage>
</organism>
<evidence type="ECO:0000256" key="12">
    <source>
        <dbReference type="ARBA" id="ARBA00023180"/>
    </source>
</evidence>
<evidence type="ECO:0000259" key="15">
    <source>
        <dbReference type="PROSITE" id="PS51384"/>
    </source>
</evidence>
<dbReference type="PANTHER" id="PTHR32361:SF9">
    <property type="entry name" value="FERRIC REDUCTASE TRANSMEMBRANE COMPONENT 3-RELATED"/>
    <property type="match status" value="1"/>
</dbReference>
<dbReference type="HOGENOM" id="CLU_010365_6_1_1"/>
<feature type="transmembrane region" description="Helical" evidence="14">
    <location>
        <begin position="125"/>
        <end position="150"/>
    </location>
</feature>
<evidence type="ECO:0000256" key="14">
    <source>
        <dbReference type="SAM" id="Phobius"/>
    </source>
</evidence>
<dbReference type="InterPro" id="IPR017927">
    <property type="entry name" value="FAD-bd_FR_type"/>
</dbReference>
<feature type="transmembrane region" description="Helical" evidence="14">
    <location>
        <begin position="170"/>
        <end position="188"/>
    </location>
</feature>
<keyword evidence="11 14" id="KW-0472">Membrane</keyword>
<proteinExistence type="inferred from homology"/>
<dbReference type="SFLD" id="SFLDG01168">
    <property type="entry name" value="Ferric_reductase_subgroup_(FRE"/>
    <property type="match status" value="1"/>
</dbReference>
<dbReference type="OMA" id="LEHIAWI"/>
<comment type="catalytic activity">
    <reaction evidence="13">
        <text>2 a Fe(II)-siderophore + NADP(+) + H(+) = 2 a Fe(III)-siderophore + NADPH</text>
        <dbReference type="Rhea" id="RHEA:28795"/>
        <dbReference type="Rhea" id="RHEA-COMP:11342"/>
        <dbReference type="Rhea" id="RHEA-COMP:11344"/>
        <dbReference type="ChEBI" id="CHEBI:15378"/>
        <dbReference type="ChEBI" id="CHEBI:29033"/>
        <dbReference type="ChEBI" id="CHEBI:29034"/>
        <dbReference type="ChEBI" id="CHEBI:57783"/>
        <dbReference type="ChEBI" id="CHEBI:58349"/>
        <dbReference type="EC" id="1.16.1.9"/>
    </reaction>
</comment>
<keyword evidence="10" id="KW-0406">Ion transport</keyword>
<dbReference type="Proteomes" id="UP000030669">
    <property type="component" value="Unassembled WGS sequence"/>
</dbReference>
<evidence type="ECO:0000256" key="13">
    <source>
        <dbReference type="ARBA" id="ARBA00048483"/>
    </source>
</evidence>
<comment type="similarity">
    <text evidence="2">Belongs to the ferric reductase (FRE) family.</text>
</comment>
<dbReference type="RefSeq" id="XP_007867254.1">
    <property type="nucleotide sequence ID" value="XM_007869063.1"/>
</dbReference>
<dbReference type="GO" id="GO:0015677">
    <property type="term" value="P:copper ion import"/>
    <property type="evidence" value="ECO:0007669"/>
    <property type="project" value="TreeGrafter"/>
</dbReference>
<keyword evidence="12" id="KW-0325">Glycoprotein</keyword>
<dbReference type="EMBL" id="KB469304">
    <property type="protein sequence ID" value="EPQ54152.1"/>
    <property type="molecule type" value="Genomic_DNA"/>
</dbReference>
<evidence type="ECO:0000256" key="8">
    <source>
        <dbReference type="ARBA" id="ARBA00022989"/>
    </source>
</evidence>
<dbReference type="InterPro" id="IPR039261">
    <property type="entry name" value="FNR_nucleotide-bd"/>
</dbReference>
<dbReference type="AlphaFoldDB" id="S7Q3L5"/>
<evidence type="ECO:0000256" key="5">
    <source>
        <dbReference type="ARBA" id="ARBA00022475"/>
    </source>
</evidence>
<keyword evidence="9" id="KW-0560">Oxidoreductase</keyword>
<feature type="transmembrane region" description="Helical" evidence="14">
    <location>
        <begin position="200"/>
        <end position="218"/>
    </location>
</feature>
<evidence type="ECO:0000256" key="11">
    <source>
        <dbReference type="ARBA" id="ARBA00023136"/>
    </source>
</evidence>
<dbReference type="Pfam" id="PF08022">
    <property type="entry name" value="FAD_binding_8"/>
    <property type="match status" value="1"/>
</dbReference>
<dbReference type="InterPro" id="IPR013112">
    <property type="entry name" value="FAD-bd_8"/>
</dbReference>
<dbReference type="Pfam" id="PF08030">
    <property type="entry name" value="NAD_binding_6"/>
    <property type="match status" value="1"/>
</dbReference>
<evidence type="ECO:0000313" key="17">
    <source>
        <dbReference type="Proteomes" id="UP000030669"/>
    </source>
</evidence>
<dbReference type="InterPro" id="IPR017938">
    <property type="entry name" value="Riboflavin_synthase-like_b-brl"/>
</dbReference>
<dbReference type="KEGG" id="gtr:GLOTRDRAFT_44599"/>
<feature type="transmembrane region" description="Helical" evidence="14">
    <location>
        <begin position="23"/>
        <end position="45"/>
    </location>
</feature>
<dbReference type="SFLD" id="SFLDS00052">
    <property type="entry name" value="Ferric_Reductase_Domain"/>
    <property type="match status" value="1"/>
</dbReference>
<evidence type="ECO:0000256" key="1">
    <source>
        <dbReference type="ARBA" id="ARBA00004651"/>
    </source>
</evidence>
<dbReference type="InterPro" id="IPR013130">
    <property type="entry name" value="Fe3_Rdtase_TM_dom"/>
</dbReference>
<dbReference type="InterPro" id="IPR013121">
    <property type="entry name" value="Fe_red_NAD-bd_6"/>
</dbReference>
<dbReference type="GO" id="GO:0005886">
    <property type="term" value="C:plasma membrane"/>
    <property type="evidence" value="ECO:0007669"/>
    <property type="project" value="UniProtKB-SubCell"/>
</dbReference>
<dbReference type="SUPFAM" id="SSF52343">
    <property type="entry name" value="Ferredoxin reductase-like, C-terminal NADP-linked domain"/>
    <property type="match status" value="1"/>
</dbReference>
<dbReference type="InterPro" id="IPR051410">
    <property type="entry name" value="Ferric/Cupric_Reductase"/>
</dbReference>
<evidence type="ECO:0000256" key="6">
    <source>
        <dbReference type="ARBA" id="ARBA00022692"/>
    </source>
</evidence>
<evidence type="ECO:0000313" key="16">
    <source>
        <dbReference type="EMBL" id="EPQ54152.1"/>
    </source>
</evidence>
<sequence>MPGAKVTDKTIRVALAKVYPKEIWYFLASFIIFLSLVHFASLLLARLTRRPAPSSLTSVVDPEGGTTDLEGVKFDWSFYSNRAGTLAASQFPLITVLGTKNNVLTLLTGISYEKMNNLHRMSARVLLVLLWLHAGSKVSVALSCLPPIIALIYPPTNIPCSITPDEIGTTWLNLGYVSVFAFSALVLVSLRPVRAVAYEFFFYMHFILAFLILLGAYYHTVNFNFQQYVWPSFLVWGLDRFIRLIRVVVFKLSPHLSSASDPSVTARADLLAPDLVRLRVPRPPGFSWSPGQLSYIIMPGVSRLPFEAHPFSIASVHDGAMDGGNGEKGGEHWKEVVFLINAQSGFTKRLAHAAQSGEAKVNVLLDGPYGCSPDLDGSDTVVLVAGGTGISYTLPLLLSVAKKGRARRVLFIWSIRDSSHLRWVSPAIIKALSLAPASMSISVSIHITRLGIESPPNPLDIGSSPMARSEESLDTRAEKTVDLLHLRAVQVSYGRPDFQRLVHTELEGAEGHTSVCVCGSQSIAKNVRSSLRVNPFAGPNSVLKGAPSVTLHVEAFGYA</sequence>
<evidence type="ECO:0000256" key="9">
    <source>
        <dbReference type="ARBA" id="ARBA00023002"/>
    </source>
</evidence>
<reference evidence="16 17" key="1">
    <citation type="journal article" date="2012" name="Science">
        <title>The Paleozoic origin of enzymatic lignin decomposition reconstructed from 31 fungal genomes.</title>
        <authorList>
            <person name="Floudas D."/>
            <person name="Binder M."/>
            <person name="Riley R."/>
            <person name="Barry K."/>
            <person name="Blanchette R.A."/>
            <person name="Henrissat B."/>
            <person name="Martinez A.T."/>
            <person name="Otillar R."/>
            <person name="Spatafora J.W."/>
            <person name="Yadav J.S."/>
            <person name="Aerts A."/>
            <person name="Benoit I."/>
            <person name="Boyd A."/>
            <person name="Carlson A."/>
            <person name="Copeland A."/>
            <person name="Coutinho P.M."/>
            <person name="de Vries R.P."/>
            <person name="Ferreira P."/>
            <person name="Findley K."/>
            <person name="Foster B."/>
            <person name="Gaskell J."/>
            <person name="Glotzer D."/>
            <person name="Gorecki P."/>
            <person name="Heitman J."/>
            <person name="Hesse C."/>
            <person name="Hori C."/>
            <person name="Igarashi K."/>
            <person name="Jurgens J.A."/>
            <person name="Kallen N."/>
            <person name="Kersten P."/>
            <person name="Kohler A."/>
            <person name="Kuees U."/>
            <person name="Kumar T.K.A."/>
            <person name="Kuo A."/>
            <person name="LaButti K."/>
            <person name="Larrondo L.F."/>
            <person name="Lindquist E."/>
            <person name="Ling A."/>
            <person name="Lombard V."/>
            <person name="Lucas S."/>
            <person name="Lundell T."/>
            <person name="Martin R."/>
            <person name="McLaughlin D.J."/>
            <person name="Morgenstern I."/>
            <person name="Morin E."/>
            <person name="Murat C."/>
            <person name="Nagy L.G."/>
            <person name="Nolan M."/>
            <person name="Ohm R.A."/>
            <person name="Patyshakuliyeva A."/>
            <person name="Rokas A."/>
            <person name="Ruiz-Duenas F.J."/>
            <person name="Sabat G."/>
            <person name="Salamov A."/>
            <person name="Samejima M."/>
            <person name="Schmutz J."/>
            <person name="Slot J.C."/>
            <person name="St John F."/>
            <person name="Stenlid J."/>
            <person name="Sun H."/>
            <person name="Sun S."/>
            <person name="Syed K."/>
            <person name="Tsang A."/>
            <person name="Wiebenga A."/>
            <person name="Young D."/>
            <person name="Pisabarro A."/>
            <person name="Eastwood D.C."/>
            <person name="Martin F."/>
            <person name="Cullen D."/>
            <person name="Grigoriev I.V."/>
            <person name="Hibbett D.S."/>
        </authorList>
    </citation>
    <scope>NUCLEOTIDE SEQUENCE [LARGE SCALE GENOMIC DNA]</scope>
    <source>
        <strain evidence="16 17">ATCC 11539</strain>
    </source>
</reference>
<dbReference type="Gene3D" id="3.40.50.80">
    <property type="entry name" value="Nucleotide-binding domain of ferredoxin-NADP reductase (FNR) module"/>
    <property type="match status" value="1"/>
</dbReference>
<protein>
    <recommendedName>
        <fullName evidence="3">ferric-chelate reductase (NADPH)</fullName>
        <ecNumber evidence="3">1.16.1.9</ecNumber>
    </recommendedName>
</protein>
<dbReference type="EC" id="1.16.1.9" evidence="3"/>
<evidence type="ECO:0000256" key="2">
    <source>
        <dbReference type="ARBA" id="ARBA00006278"/>
    </source>
</evidence>
<evidence type="ECO:0000256" key="4">
    <source>
        <dbReference type="ARBA" id="ARBA00022448"/>
    </source>
</evidence>
<evidence type="ECO:0000256" key="3">
    <source>
        <dbReference type="ARBA" id="ARBA00012668"/>
    </source>
</evidence>
<dbReference type="PANTHER" id="PTHR32361">
    <property type="entry name" value="FERRIC/CUPRIC REDUCTASE TRANSMEMBRANE COMPONENT"/>
    <property type="match status" value="1"/>
</dbReference>